<evidence type="ECO:0000256" key="1">
    <source>
        <dbReference type="SAM" id="Phobius"/>
    </source>
</evidence>
<reference evidence="3 4" key="2">
    <citation type="submission" date="2020-08" db="EMBL/GenBank/DDBJ databases">
        <authorList>
            <person name="Partida-Martinez L."/>
            <person name="Huntemann M."/>
            <person name="Clum A."/>
            <person name="Wang J."/>
            <person name="Palaniappan K."/>
            <person name="Ritter S."/>
            <person name="Chen I.-M."/>
            <person name="Stamatis D."/>
            <person name="Reddy T."/>
            <person name="O'Malley R."/>
            <person name="Daum C."/>
            <person name="Shapiro N."/>
            <person name="Ivanova N."/>
            <person name="Kyrpides N."/>
            <person name="Woyke T."/>
        </authorList>
    </citation>
    <scope>NUCLEOTIDE SEQUENCE [LARGE SCALE GENOMIC DNA]</scope>
    <source>
        <strain evidence="3 4">AS2.23</strain>
    </source>
</reference>
<dbReference type="Proteomes" id="UP000533269">
    <property type="component" value="Unassembled WGS sequence"/>
</dbReference>
<keyword evidence="1" id="KW-0812">Transmembrane</keyword>
<organism evidence="3 4">
    <name type="scientific">Kineococcus radiotolerans</name>
    <dbReference type="NCBI Taxonomy" id="131568"/>
    <lineage>
        <taxon>Bacteria</taxon>
        <taxon>Bacillati</taxon>
        <taxon>Actinomycetota</taxon>
        <taxon>Actinomycetes</taxon>
        <taxon>Kineosporiales</taxon>
        <taxon>Kineosporiaceae</taxon>
        <taxon>Kineococcus</taxon>
    </lineage>
</organism>
<keyword evidence="1" id="KW-1133">Transmembrane helix</keyword>
<evidence type="ECO:0000259" key="2">
    <source>
        <dbReference type="SMART" id="SM00387"/>
    </source>
</evidence>
<dbReference type="SUPFAM" id="SSF55874">
    <property type="entry name" value="ATPase domain of HSP90 chaperone/DNA topoisomerase II/histidine kinase"/>
    <property type="match status" value="1"/>
</dbReference>
<comment type="caution">
    <text evidence="3">The sequence shown here is derived from an EMBL/GenBank/DDBJ whole genome shotgun (WGS) entry which is preliminary data.</text>
</comment>
<dbReference type="SMART" id="SM00387">
    <property type="entry name" value="HATPase_c"/>
    <property type="match status" value="1"/>
</dbReference>
<feature type="domain" description="Histidine kinase/HSP90-like ATPase" evidence="2">
    <location>
        <begin position="286"/>
        <end position="385"/>
    </location>
</feature>
<keyword evidence="3" id="KW-0808">Transferase</keyword>
<dbReference type="EMBL" id="JACHVY010000001">
    <property type="protein sequence ID" value="MBB2900237.1"/>
    <property type="molecule type" value="Genomic_DNA"/>
</dbReference>
<name>A0A7W4TKN2_KINRA</name>
<sequence>MTRSGAQRLLALVLALGLVSVAPTVVANLVTGRSATPPAWAAAVCTAYLAVFVVLLVQAVRRGACGPAAWALVVVGDVALATYPVVSPHADDDVPWVLALSAITVGAGAVAAPSLGGALGLTAVHLLLRQLLQLSGVWSVRADIAVVETVGQLVIAVAASVAVQAVQESARSVEQARDAAARAAAAAAAARAEEVENSRWDGIVHDDVLASLSTAAHARDAADRGRARAAAERALASVDGGLAGARDTGPVGAAETVSRLRSAVLALHPGAVLSAPDAPAGQLAPEAVDALVAATAEAVRNAVRHGSRAGRVPDVRVRVRADARRGRFGVEVRDDGAGFDARRATPRLGLAVSVRRRADVVGGRALVRSAPGVGTVVLLGVPLLGTSAEGAG</sequence>
<dbReference type="Pfam" id="PF13581">
    <property type="entry name" value="HATPase_c_2"/>
    <property type="match status" value="1"/>
</dbReference>
<keyword evidence="3" id="KW-0418">Kinase</keyword>
<dbReference type="RefSeq" id="WP_183390568.1">
    <property type="nucleotide sequence ID" value="NZ_JACHVY010000001.1"/>
</dbReference>
<dbReference type="InterPro" id="IPR003594">
    <property type="entry name" value="HATPase_dom"/>
</dbReference>
<feature type="transmembrane region" description="Helical" evidence="1">
    <location>
        <begin position="98"/>
        <end position="128"/>
    </location>
</feature>
<evidence type="ECO:0000313" key="3">
    <source>
        <dbReference type="EMBL" id="MBB2900237.1"/>
    </source>
</evidence>
<dbReference type="Gene3D" id="3.30.565.10">
    <property type="entry name" value="Histidine kinase-like ATPase, C-terminal domain"/>
    <property type="match status" value="1"/>
</dbReference>
<accession>A0A7W4TKN2</accession>
<keyword evidence="1" id="KW-0472">Membrane</keyword>
<dbReference type="GO" id="GO:0016301">
    <property type="term" value="F:kinase activity"/>
    <property type="evidence" value="ECO:0007669"/>
    <property type="project" value="UniProtKB-KW"/>
</dbReference>
<dbReference type="AlphaFoldDB" id="A0A7W4TKN2"/>
<protein>
    <submittedName>
        <fullName evidence="3">Signal transduction histidine kinase</fullName>
    </submittedName>
</protein>
<gene>
    <name evidence="3" type="ORF">FHR75_001025</name>
</gene>
<reference evidence="3 4" key="1">
    <citation type="submission" date="2020-08" db="EMBL/GenBank/DDBJ databases">
        <title>The Agave Microbiome: Exploring the role of microbial communities in plant adaptations to desert environments.</title>
        <authorList>
            <person name="Partida-Martinez L.P."/>
        </authorList>
    </citation>
    <scope>NUCLEOTIDE SEQUENCE [LARGE SCALE GENOMIC DNA]</scope>
    <source>
        <strain evidence="3 4">AS2.23</strain>
    </source>
</reference>
<feature type="transmembrane region" description="Helical" evidence="1">
    <location>
        <begin position="37"/>
        <end position="57"/>
    </location>
</feature>
<proteinExistence type="predicted"/>
<feature type="transmembrane region" description="Helical" evidence="1">
    <location>
        <begin position="69"/>
        <end position="86"/>
    </location>
</feature>
<evidence type="ECO:0000313" key="4">
    <source>
        <dbReference type="Proteomes" id="UP000533269"/>
    </source>
</evidence>
<dbReference type="InterPro" id="IPR036890">
    <property type="entry name" value="HATPase_C_sf"/>
</dbReference>